<evidence type="ECO:0000313" key="3">
    <source>
        <dbReference type="Proteomes" id="UP000236318"/>
    </source>
</evidence>
<reference evidence="2" key="1">
    <citation type="submission" date="2018-01" db="EMBL/GenBank/DDBJ databases">
        <authorList>
            <consortium name="Urmite Genomes"/>
        </authorList>
    </citation>
    <scope>NUCLEOTIDE SEQUENCE [LARGE SCALE GENOMIC DNA]</scope>
    <source>
        <strain evidence="2">AFP003</strain>
    </source>
</reference>
<organism evidence="2 3">
    <name type="scientific">Mycobacterium ahvazicum</name>
    <dbReference type="NCBI Taxonomy" id="1964395"/>
    <lineage>
        <taxon>Bacteria</taxon>
        <taxon>Bacillati</taxon>
        <taxon>Actinomycetota</taxon>
        <taxon>Actinomycetes</taxon>
        <taxon>Mycobacteriales</taxon>
        <taxon>Mycobacteriaceae</taxon>
        <taxon>Mycobacterium</taxon>
        <taxon>Mycobacterium simiae complex</taxon>
    </lineage>
</organism>
<dbReference type="RefSeq" id="WP_423790923.1">
    <property type="nucleotide sequence ID" value="NZ_FXEG02000003.1"/>
</dbReference>
<evidence type="ECO:0000256" key="1">
    <source>
        <dbReference type="SAM" id="MobiDB-lite"/>
    </source>
</evidence>
<accession>A0A2K4YDX7</accession>
<sequence length="108" mass="11544">MLLPLGSPLPDDSVAAVRGESGMLGRLTVPLSWGVAVPPDDYDHWAPERAERSDAAGKATDGPDTEAAADGMSEKKEWGHWNEWGGDAEPRFEAPRSGRVVPHSPWAG</sequence>
<protein>
    <submittedName>
        <fullName evidence="2">Uncharacterized protein</fullName>
    </submittedName>
</protein>
<feature type="compositionally biased region" description="Basic and acidic residues" evidence="1">
    <location>
        <begin position="42"/>
        <end position="55"/>
    </location>
</feature>
<comment type="caution">
    <text evidence="2">The sequence shown here is derived from an EMBL/GenBank/DDBJ whole genome shotgun (WGS) entry which is preliminary data.</text>
</comment>
<keyword evidence="3" id="KW-1185">Reference proteome</keyword>
<evidence type="ECO:0000313" key="2">
    <source>
        <dbReference type="EMBL" id="SOX54990.1"/>
    </source>
</evidence>
<feature type="region of interest" description="Disordered" evidence="1">
    <location>
        <begin position="42"/>
        <end position="108"/>
    </location>
</feature>
<gene>
    <name evidence="2" type="ORF">MAAFP003_3672</name>
</gene>
<dbReference type="Proteomes" id="UP000236318">
    <property type="component" value="Unassembled WGS sequence"/>
</dbReference>
<name>A0A2K4YDX7_9MYCO</name>
<proteinExistence type="predicted"/>
<dbReference type="EMBL" id="FXEG02000003">
    <property type="protein sequence ID" value="SOX54990.1"/>
    <property type="molecule type" value="Genomic_DNA"/>
</dbReference>
<dbReference type="AlphaFoldDB" id="A0A2K4YDX7"/>